<comment type="subcellular location">
    <subcellularLocation>
        <location evidence="1">Cell membrane</location>
        <topology evidence="1">Multi-pass membrane protein</topology>
    </subcellularLocation>
</comment>
<evidence type="ECO:0000313" key="9">
    <source>
        <dbReference type="Proteomes" id="UP000053051"/>
    </source>
</evidence>
<evidence type="ECO:0000256" key="5">
    <source>
        <dbReference type="ARBA" id="ARBA00023136"/>
    </source>
</evidence>
<dbReference type="Pfam" id="PF07690">
    <property type="entry name" value="MFS_1"/>
    <property type="match status" value="1"/>
</dbReference>
<comment type="caution">
    <text evidence="8">The sequence shown here is derived from an EMBL/GenBank/DDBJ whole genome shotgun (WGS) entry which is preliminary data.</text>
</comment>
<evidence type="ECO:0000313" key="8">
    <source>
        <dbReference type="EMBL" id="CCH67679.1"/>
    </source>
</evidence>
<organism evidence="8 9">
    <name type="scientific">Richelia intracellularis HH01</name>
    <dbReference type="NCBI Taxonomy" id="1165094"/>
    <lineage>
        <taxon>Bacteria</taxon>
        <taxon>Bacillati</taxon>
        <taxon>Cyanobacteriota</taxon>
        <taxon>Cyanophyceae</taxon>
        <taxon>Nostocales</taxon>
        <taxon>Nostocaceae</taxon>
        <taxon>Richelia</taxon>
    </lineage>
</organism>
<feature type="domain" description="Major facilitator superfamily (MFS) profile" evidence="7">
    <location>
        <begin position="1"/>
        <end position="380"/>
    </location>
</feature>
<dbReference type="EMBL" id="CAIY01000053">
    <property type="protein sequence ID" value="CCH67679.1"/>
    <property type="molecule type" value="Genomic_DNA"/>
</dbReference>
<evidence type="ECO:0000256" key="1">
    <source>
        <dbReference type="ARBA" id="ARBA00004651"/>
    </source>
</evidence>
<dbReference type="Gene3D" id="1.20.1250.20">
    <property type="entry name" value="MFS general substrate transporter like domains"/>
    <property type="match status" value="1"/>
</dbReference>
<reference evidence="9" key="2">
    <citation type="submission" date="2016-01" db="EMBL/GenBank/DDBJ databases">
        <title>Diatom-associated endosymboitic cyanobacterium lacks core nitrogen metabolism enzymes.</title>
        <authorList>
            <person name="Hilton J.A."/>
            <person name="Foster R.A."/>
            <person name="Tripp H.J."/>
            <person name="Carter B.J."/>
            <person name="Zehr J.P."/>
            <person name="Villareal T.A."/>
        </authorList>
    </citation>
    <scope>NUCLEOTIDE SEQUENCE [LARGE SCALE GENOMIC DNA]</scope>
    <source>
        <strain evidence="9">HH01</strain>
    </source>
</reference>
<dbReference type="PRINTS" id="PR01035">
    <property type="entry name" value="TCRTETA"/>
</dbReference>
<evidence type="ECO:0000256" key="3">
    <source>
        <dbReference type="ARBA" id="ARBA00022692"/>
    </source>
</evidence>
<dbReference type="PANTHER" id="PTHR43124:SF3">
    <property type="entry name" value="CHLORAMPHENICOL EFFLUX PUMP RV0191"/>
    <property type="match status" value="1"/>
</dbReference>
<feature type="transmembrane region" description="Helical" evidence="6">
    <location>
        <begin position="356"/>
        <end position="373"/>
    </location>
</feature>
<keyword evidence="4 6" id="KW-1133">Transmembrane helix</keyword>
<feature type="transmembrane region" description="Helical" evidence="6">
    <location>
        <begin position="269"/>
        <end position="287"/>
    </location>
</feature>
<dbReference type="Proteomes" id="UP000053051">
    <property type="component" value="Unassembled WGS sequence"/>
</dbReference>
<dbReference type="InterPro" id="IPR001958">
    <property type="entry name" value="Tet-R_TetA/multi-R_MdtG-like"/>
</dbReference>
<dbReference type="InterPro" id="IPR050189">
    <property type="entry name" value="MFS_Efflux_Transporters"/>
</dbReference>
<dbReference type="InterPro" id="IPR011701">
    <property type="entry name" value="MFS"/>
</dbReference>
<dbReference type="CDD" id="cd17473">
    <property type="entry name" value="MFS_arabinose_efflux_permease_like"/>
    <property type="match status" value="1"/>
</dbReference>
<protein>
    <submittedName>
        <fullName evidence="8">Transport protein</fullName>
    </submittedName>
</protein>
<feature type="transmembrane region" description="Helical" evidence="6">
    <location>
        <begin position="201"/>
        <end position="223"/>
    </location>
</feature>
<dbReference type="InterPro" id="IPR036259">
    <property type="entry name" value="MFS_trans_sf"/>
</dbReference>
<dbReference type="GO" id="GO:0005886">
    <property type="term" value="C:plasma membrane"/>
    <property type="evidence" value="ECO:0007669"/>
    <property type="project" value="UniProtKB-SubCell"/>
</dbReference>
<feature type="transmembrane region" description="Helical" evidence="6">
    <location>
        <begin position="66"/>
        <end position="85"/>
    </location>
</feature>
<sequence>MLVLFSSGCLTSITGGVVSPVVPEIVIQMQLDPRWAGMLVSMHCLTIAVFSPALGILADRIGELKVLIPSLISYCVFGISGAFMPGFLPLLLSRALLGIASGGIAVASIGIISNMYEGDERFRVLGYASSIFSITSIFFPLLGGLLGAVNWQYAFYLYALSLPVTLFAALLLHEQPQKRSKSGQFLPRNNRKLIKNLQNPGNVTLFLALGLTSAIFYIVIIYAPLHFKATIGADTLLNGMIVASRAVGAAVISAFSASQLAKNIGAAHAMPFGFVVMAISLVTIPHIEQIQLIFLLAIMFGIGFGIVMPNLYNSLAQTNPPGVRSSILAVGNGASYLGQFLSPVLLGGVWKYGGVNVFYIGAAISIFTAILTLKQKNVLRN</sequence>
<accession>M1WSW1</accession>
<name>M1WSW1_9NOST</name>
<feature type="transmembrane region" description="Helical" evidence="6">
    <location>
        <begin position="327"/>
        <end position="350"/>
    </location>
</feature>
<dbReference type="AlphaFoldDB" id="M1WSW1"/>
<evidence type="ECO:0000256" key="4">
    <source>
        <dbReference type="ARBA" id="ARBA00022989"/>
    </source>
</evidence>
<feature type="transmembrane region" description="Helical" evidence="6">
    <location>
        <begin position="33"/>
        <end position="54"/>
    </location>
</feature>
<keyword evidence="2" id="KW-1003">Cell membrane</keyword>
<dbReference type="STRING" id="1165094.RINTHH_15240"/>
<dbReference type="InterPro" id="IPR020846">
    <property type="entry name" value="MFS_dom"/>
</dbReference>
<keyword evidence="3 6" id="KW-0812">Transmembrane</keyword>
<feature type="transmembrane region" description="Helical" evidence="6">
    <location>
        <begin position="153"/>
        <end position="172"/>
    </location>
</feature>
<evidence type="ECO:0000256" key="2">
    <source>
        <dbReference type="ARBA" id="ARBA00022475"/>
    </source>
</evidence>
<feature type="transmembrane region" description="Helical" evidence="6">
    <location>
        <begin position="124"/>
        <end position="147"/>
    </location>
</feature>
<gene>
    <name evidence="8" type="ORF">RINTHH_15240</name>
</gene>
<evidence type="ECO:0000259" key="7">
    <source>
        <dbReference type="PROSITE" id="PS50850"/>
    </source>
</evidence>
<feature type="transmembrane region" description="Helical" evidence="6">
    <location>
        <begin position="91"/>
        <end position="112"/>
    </location>
</feature>
<dbReference type="PROSITE" id="PS50850">
    <property type="entry name" value="MFS"/>
    <property type="match status" value="1"/>
</dbReference>
<dbReference type="SUPFAM" id="SSF103473">
    <property type="entry name" value="MFS general substrate transporter"/>
    <property type="match status" value="1"/>
</dbReference>
<feature type="transmembrane region" description="Helical" evidence="6">
    <location>
        <begin position="293"/>
        <end position="315"/>
    </location>
</feature>
<reference evidence="8 9" key="1">
    <citation type="submission" date="2012-05" db="EMBL/GenBank/DDBJ databases">
        <authorList>
            <person name="Hilton J."/>
        </authorList>
    </citation>
    <scope>NUCLEOTIDE SEQUENCE [LARGE SCALE GENOMIC DNA]</scope>
    <source>
        <strain evidence="8 9">HH01</strain>
    </source>
</reference>
<proteinExistence type="predicted"/>
<feature type="transmembrane region" description="Helical" evidence="6">
    <location>
        <begin position="235"/>
        <end position="257"/>
    </location>
</feature>
<dbReference type="PANTHER" id="PTHR43124">
    <property type="entry name" value="PURINE EFFLUX PUMP PBUE"/>
    <property type="match status" value="1"/>
</dbReference>
<keyword evidence="5 6" id="KW-0472">Membrane</keyword>
<keyword evidence="9" id="KW-1185">Reference proteome</keyword>
<dbReference type="GO" id="GO:0022857">
    <property type="term" value="F:transmembrane transporter activity"/>
    <property type="evidence" value="ECO:0007669"/>
    <property type="project" value="InterPro"/>
</dbReference>
<evidence type="ECO:0000256" key="6">
    <source>
        <dbReference type="SAM" id="Phobius"/>
    </source>
</evidence>